<reference evidence="2 3" key="1">
    <citation type="submission" date="2016-09" db="EMBL/GenBank/DDBJ databases">
        <title>The draft genome of Dichanthelium oligosanthes: A C3 panicoid grass species.</title>
        <authorList>
            <person name="Studer A.J."/>
            <person name="Schnable J.C."/>
            <person name="Brutnell T.P."/>
        </authorList>
    </citation>
    <scope>NUCLEOTIDE SEQUENCE [LARGE SCALE GENOMIC DNA]</scope>
    <source>
        <strain evidence="3">cv. Kellogg 1175</strain>
        <tissue evidence="2">Leaf</tissue>
    </source>
</reference>
<sequence length="124" mass="14071">MPTPYGSPPTGFHPYSPWGWNSPWAHTPSYFRPYHVKYAASRSSIFQKQPYVQKDRFEKKNRSRVQESGQAGLPGEKDDCKDKSSDMSSSDEKPINVLKTSANNGKRREKPAINIPSAKLNKRS</sequence>
<protein>
    <submittedName>
        <fullName evidence="2">Uncharacterized protein</fullName>
    </submittedName>
</protein>
<feature type="compositionally biased region" description="Basic and acidic residues" evidence="1">
    <location>
        <begin position="75"/>
        <end position="94"/>
    </location>
</feature>
<evidence type="ECO:0000313" key="2">
    <source>
        <dbReference type="EMBL" id="OEL14318.1"/>
    </source>
</evidence>
<keyword evidence="3" id="KW-1185">Reference proteome</keyword>
<comment type="caution">
    <text evidence="2">The sequence shown here is derived from an EMBL/GenBank/DDBJ whole genome shotgun (WGS) entry which is preliminary data.</text>
</comment>
<organism evidence="2 3">
    <name type="scientific">Dichanthelium oligosanthes</name>
    <dbReference type="NCBI Taxonomy" id="888268"/>
    <lineage>
        <taxon>Eukaryota</taxon>
        <taxon>Viridiplantae</taxon>
        <taxon>Streptophyta</taxon>
        <taxon>Embryophyta</taxon>
        <taxon>Tracheophyta</taxon>
        <taxon>Spermatophyta</taxon>
        <taxon>Magnoliopsida</taxon>
        <taxon>Liliopsida</taxon>
        <taxon>Poales</taxon>
        <taxon>Poaceae</taxon>
        <taxon>PACMAD clade</taxon>
        <taxon>Panicoideae</taxon>
        <taxon>Panicodae</taxon>
        <taxon>Paniceae</taxon>
        <taxon>Dichantheliinae</taxon>
        <taxon>Dichanthelium</taxon>
    </lineage>
</organism>
<dbReference type="AlphaFoldDB" id="A0A1E5UNC1"/>
<evidence type="ECO:0000256" key="1">
    <source>
        <dbReference type="SAM" id="MobiDB-lite"/>
    </source>
</evidence>
<dbReference type="OrthoDB" id="694898at2759"/>
<proteinExistence type="predicted"/>
<evidence type="ECO:0000313" key="3">
    <source>
        <dbReference type="Proteomes" id="UP000095767"/>
    </source>
</evidence>
<dbReference type="Proteomes" id="UP000095767">
    <property type="component" value="Unassembled WGS sequence"/>
</dbReference>
<feature type="region of interest" description="Disordered" evidence="1">
    <location>
        <begin position="49"/>
        <end position="124"/>
    </location>
</feature>
<gene>
    <name evidence="2" type="ORF">BAE44_0024663</name>
</gene>
<dbReference type="EMBL" id="LWDX02070482">
    <property type="protein sequence ID" value="OEL14318.1"/>
    <property type="molecule type" value="Genomic_DNA"/>
</dbReference>
<name>A0A1E5UNC1_9POAL</name>
<accession>A0A1E5UNC1</accession>